<accession>A0ABS5H0R0</accession>
<evidence type="ECO:0000256" key="4">
    <source>
        <dbReference type="ARBA" id="ARBA00023163"/>
    </source>
</evidence>
<dbReference type="InterPro" id="IPR005119">
    <property type="entry name" value="LysR_subst-bd"/>
</dbReference>
<dbReference type="Pfam" id="PF00126">
    <property type="entry name" value="HTH_1"/>
    <property type="match status" value="1"/>
</dbReference>
<dbReference type="InterPro" id="IPR000847">
    <property type="entry name" value="LysR_HTH_N"/>
</dbReference>
<dbReference type="InterPro" id="IPR036390">
    <property type="entry name" value="WH_DNA-bd_sf"/>
</dbReference>
<comment type="similarity">
    <text evidence="1">Belongs to the LysR transcriptional regulatory family.</text>
</comment>
<evidence type="ECO:0000256" key="1">
    <source>
        <dbReference type="ARBA" id="ARBA00009437"/>
    </source>
</evidence>
<keyword evidence="4" id="KW-0804">Transcription</keyword>
<dbReference type="PRINTS" id="PR00039">
    <property type="entry name" value="HTHLYSR"/>
</dbReference>
<dbReference type="Pfam" id="PF03466">
    <property type="entry name" value="LysR_substrate"/>
    <property type="match status" value="1"/>
</dbReference>
<dbReference type="PANTHER" id="PTHR30537:SF5">
    <property type="entry name" value="HTH-TYPE TRANSCRIPTIONAL ACTIVATOR TTDR-RELATED"/>
    <property type="match status" value="1"/>
</dbReference>
<name>A0ABS5H0R0_9BURK</name>
<dbReference type="EMBL" id="JAGSPK010000002">
    <property type="protein sequence ID" value="MBR7792283.1"/>
    <property type="molecule type" value="Genomic_DNA"/>
</dbReference>
<organism evidence="6 7">
    <name type="scientific">Undibacterium rivi</name>
    <dbReference type="NCBI Taxonomy" id="2828729"/>
    <lineage>
        <taxon>Bacteria</taxon>
        <taxon>Pseudomonadati</taxon>
        <taxon>Pseudomonadota</taxon>
        <taxon>Betaproteobacteria</taxon>
        <taxon>Burkholderiales</taxon>
        <taxon>Oxalobacteraceae</taxon>
        <taxon>Undibacterium</taxon>
    </lineage>
</organism>
<dbReference type="PANTHER" id="PTHR30537">
    <property type="entry name" value="HTH-TYPE TRANSCRIPTIONAL REGULATOR"/>
    <property type="match status" value="1"/>
</dbReference>
<dbReference type="InterPro" id="IPR036388">
    <property type="entry name" value="WH-like_DNA-bd_sf"/>
</dbReference>
<evidence type="ECO:0000313" key="7">
    <source>
        <dbReference type="Proteomes" id="UP000682982"/>
    </source>
</evidence>
<keyword evidence="3" id="KW-0238">DNA-binding</keyword>
<evidence type="ECO:0000256" key="3">
    <source>
        <dbReference type="ARBA" id="ARBA00023125"/>
    </source>
</evidence>
<dbReference type="Gene3D" id="1.10.10.10">
    <property type="entry name" value="Winged helix-like DNA-binding domain superfamily/Winged helix DNA-binding domain"/>
    <property type="match status" value="1"/>
</dbReference>
<reference evidence="6 7" key="1">
    <citation type="submission" date="2021-04" db="EMBL/GenBank/DDBJ databases">
        <title>novel species isolated from subtropical streams in China.</title>
        <authorList>
            <person name="Lu H."/>
        </authorList>
    </citation>
    <scope>NUCLEOTIDE SEQUENCE [LARGE SCALE GENOMIC DNA]</scope>
    <source>
        <strain evidence="6 7">FT147W</strain>
    </source>
</reference>
<dbReference type="CDD" id="cd08422">
    <property type="entry name" value="PBP2_CrgA_like"/>
    <property type="match status" value="1"/>
</dbReference>
<dbReference type="SUPFAM" id="SSF46785">
    <property type="entry name" value="Winged helix' DNA-binding domain"/>
    <property type="match status" value="1"/>
</dbReference>
<sequence>MKKSVIQLPDNTTASSLLSSSGDRIELMQTFVRIVEAGNLSAAASQLGTTQPTISRRLQTLERSLGVRLLHRSTHTIRLTTDGERCYQHARNLLENWAAFESDLRGSGQDPTGMLRVVAPHAFGQERFIKPLADYLKRYPKVNVEWLLHDDIAIGDFISDGIDCAIQVGEISDSSLVAIKLTEVPRIVVASPALLDNQALPQEPAELAALPWLALRTYYRNEVLLRHKTTGEVQRIAIAPRMSTDNLYALRSAALQGLGVAVSSAWIMENDLAAGHLQHLATAWQADPLPVHLVYPYARFYPARLRCFIDAIRAAVETPVATK</sequence>
<dbReference type="RefSeq" id="WP_212678346.1">
    <property type="nucleotide sequence ID" value="NZ_JAGSPK010000002.1"/>
</dbReference>
<proteinExistence type="inferred from homology"/>
<gene>
    <name evidence="6" type="ORF">KDM87_06695</name>
</gene>
<dbReference type="Gene3D" id="3.40.190.290">
    <property type="match status" value="1"/>
</dbReference>
<dbReference type="Proteomes" id="UP000682982">
    <property type="component" value="Unassembled WGS sequence"/>
</dbReference>
<feature type="domain" description="HTH lysR-type" evidence="5">
    <location>
        <begin position="23"/>
        <end position="80"/>
    </location>
</feature>
<comment type="caution">
    <text evidence="6">The sequence shown here is derived from an EMBL/GenBank/DDBJ whole genome shotgun (WGS) entry which is preliminary data.</text>
</comment>
<keyword evidence="7" id="KW-1185">Reference proteome</keyword>
<dbReference type="InterPro" id="IPR058163">
    <property type="entry name" value="LysR-type_TF_proteobact-type"/>
</dbReference>
<keyword evidence="2" id="KW-0805">Transcription regulation</keyword>
<protein>
    <submittedName>
        <fullName evidence="6">LysR family transcriptional regulator</fullName>
    </submittedName>
</protein>
<evidence type="ECO:0000313" key="6">
    <source>
        <dbReference type="EMBL" id="MBR7792283.1"/>
    </source>
</evidence>
<evidence type="ECO:0000259" key="5">
    <source>
        <dbReference type="PROSITE" id="PS50931"/>
    </source>
</evidence>
<dbReference type="PROSITE" id="PS50931">
    <property type="entry name" value="HTH_LYSR"/>
    <property type="match status" value="1"/>
</dbReference>
<dbReference type="SUPFAM" id="SSF53850">
    <property type="entry name" value="Periplasmic binding protein-like II"/>
    <property type="match status" value="1"/>
</dbReference>
<evidence type="ECO:0000256" key="2">
    <source>
        <dbReference type="ARBA" id="ARBA00023015"/>
    </source>
</evidence>